<dbReference type="Pfam" id="PF02333">
    <property type="entry name" value="Phytase"/>
    <property type="match status" value="1"/>
</dbReference>
<evidence type="ECO:0000256" key="1">
    <source>
        <dbReference type="SAM" id="SignalP"/>
    </source>
</evidence>
<organism evidence="3 4">
    <name type="scientific">Sphingobium fontiphilum</name>
    <dbReference type="NCBI Taxonomy" id="944425"/>
    <lineage>
        <taxon>Bacteria</taxon>
        <taxon>Pseudomonadati</taxon>
        <taxon>Pseudomonadota</taxon>
        <taxon>Alphaproteobacteria</taxon>
        <taxon>Sphingomonadales</taxon>
        <taxon>Sphingomonadaceae</taxon>
        <taxon>Sphingobium</taxon>
    </lineage>
</organism>
<feature type="signal peptide" evidence="1">
    <location>
        <begin position="1"/>
        <end position="27"/>
    </location>
</feature>
<dbReference type="EC" id="3.1.3.8" evidence="3"/>
<dbReference type="Proteomes" id="UP000552757">
    <property type="component" value="Unassembled WGS sequence"/>
</dbReference>
<gene>
    <name evidence="3" type="ORF">GGR44_002310</name>
</gene>
<dbReference type="AlphaFoldDB" id="A0A7W6DHG2"/>
<feature type="chain" id="PRO_5031561868" evidence="1">
    <location>
        <begin position="28"/>
        <end position="363"/>
    </location>
</feature>
<evidence type="ECO:0000259" key="2">
    <source>
        <dbReference type="PROSITE" id="PS51662"/>
    </source>
</evidence>
<protein>
    <submittedName>
        <fullName evidence="3">3-phytase</fullName>
        <ecNumber evidence="3">3.1.3.8</ecNumber>
    </submittedName>
</protein>
<keyword evidence="1" id="KW-0732">Signal</keyword>
<sequence>MTGSRKKYYTSMISCFTFITLAGCASAEPEIPVAVRIANATPAASVTARGETVPVGTSNADAADDPAIWRNAADPAQSLIVGTDKKAGLYVYGLDGKTRDFLDAGRVNNVDLKDGVTINGSAGILVVASDRNDLAQAKLALFRLDPATAKLTALGKVDGGAGEAYGVCMGRDDAGLYAFIVLKDGTINQIALDASGAAPTGRIVRSMKLGTQSEGCAVDDRTHRLYVAEEDVGLWRFDARAIGATTPIRIAAADGKNIVADAEGVAIAPMGEKDGYVVLSSQGDNAYVLYRLSDDSYVGRFRVVDGAIGGSEETDGIELMLGDFGPNYPGGLFIAQDGHNAAAAQNFKLVAWDDVVRALGLPR</sequence>
<proteinExistence type="predicted"/>
<accession>A0A7W6DHG2</accession>
<feature type="domain" description="BPP" evidence="2">
    <location>
        <begin position="36"/>
        <end position="359"/>
    </location>
</feature>
<dbReference type="SUPFAM" id="SSF50956">
    <property type="entry name" value="Thermostable phytase (3-phytase)"/>
    <property type="match status" value="1"/>
</dbReference>
<dbReference type="InterPro" id="IPR003431">
    <property type="entry name" value="B-propeller_Phytase"/>
</dbReference>
<dbReference type="PROSITE" id="PS51662">
    <property type="entry name" value="BP_PHYTASE"/>
    <property type="match status" value="1"/>
</dbReference>
<dbReference type="Gene3D" id="2.120.10.30">
    <property type="entry name" value="TolB, C-terminal domain"/>
    <property type="match status" value="1"/>
</dbReference>
<reference evidence="3 4" key="1">
    <citation type="submission" date="2020-08" db="EMBL/GenBank/DDBJ databases">
        <title>Genomic Encyclopedia of Type Strains, Phase IV (KMG-IV): sequencing the most valuable type-strain genomes for metagenomic binning, comparative biology and taxonomic classification.</title>
        <authorList>
            <person name="Goeker M."/>
        </authorList>
    </citation>
    <scope>NUCLEOTIDE SEQUENCE [LARGE SCALE GENOMIC DNA]</scope>
    <source>
        <strain evidence="3 4">DSM 29348</strain>
    </source>
</reference>
<comment type="caution">
    <text evidence="3">The sequence shown here is derived from an EMBL/GenBank/DDBJ whole genome shotgun (WGS) entry which is preliminary data.</text>
</comment>
<dbReference type="GO" id="GO:0016158">
    <property type="term" value="F:inositol hexakisphosphate 3-phosphatase activity"/>
    <property type="evidence" value="ECO:0007669"/>
    <property type="project" value="UniProtKB-EC"/>
</dbReference>
<keyword evidence="3" id="KW-0378">Hydrolase</keyword>
<dbReference type="EMBL" id="JACIEB010000005">
    <property type="protein sequence ID" value="MBB3982644.1"/>
    <property type="molecule type" value="Genomic_DNA"/>
</dbReference>
<evidence type="ECO:0000313" key="3">
    <source>
        <dbReference type="EMBL" id="MBB3982644.1"/>
    </source>
</evidence>
<dbReference type="InterPro" id="IPR011042">
    <property type="entry name" value="6-blade_b-propeller_TolB-like"/>
</dbReference>
<evidence type="ECO:0000313" key="4">
    <source>
        <dbReference type="Proteomes" id="UP000552757"/>
    </source>
</evidence>
<keyword evidence="4" id="KW-1185">Reference proteome</keyword>
<name>A0A7W6DHG2_9SPHN</name>
<dbReference type="PROSITE" id="PS51257">
    <property type="entry name" value="PROKAR_LIPOPROTEIN"/>
    <property type="match status" value="1"/>
</dbReference>